<keyword evidence="4 5" id="KW-0472">Membrane</keyword>
<dbReference type="PRINTS" id="PR01601">
    <property type="entry name" value="VDCCGAMMA1"/>
</dbReference>
<feature type="transmembrane region" description="Helical" evidence="5">
    <location>
        <begin position="90"/>
        <end position="111"/>
    </location>
</feature>
<keyword evidence="2 5" id="KW-0812">Transmembrane</keyword>
<dbReference type="AlphaFoldDB" id="A0A9D3M4Q9"/>
<keyword evidence="7" id="KW-1185">Reference proteome</keyword>
<protein>
    <recommendedName>
        <fullName evidence="8">Voltage-dependent calcium channel gamma-6 subunit</fullName>
    </recommendedName>
</protein>
<proteinExistence type="predicted"/>
<comment type="subcellular location">
    <subcellularLocation>
        <location evidence="1">Membrane</location>
        <topology evidence="1">Multi-pass membrane protein</topology>
    </subcellularLocation>
</comment>
<evidence type="ECO:0000256" key="3">
    <source>
        <dbReference type="ARBA" id="ARBA00022989"/>
    </source>
</evidence>
<dbReference type="EMBL" id="JAFIRN010000009">
    <property type="protein sequence ID" value="KAG5842492.1"/>
    <property type="molecule type" value="Genomic_DNA"/>
</dbReference>
<dbReference type="Gene3D" id="1.20.140.150">
    <property type="match status" value="1"/>
</dbReference>
<dbReference type="InterPro" id="IPR005421">
    <property type="entry name" value="VDCC_g1su"/>
</dbReference>
<accession>A0A9D3M4Q9</accession>
<name>A0A9D3M4Q9_ANGAN</name>
<dbReference type="Proteomes" id="UP001044222">
    <property type="component" value="Chromosome 9"/>
</dbReference>
<dbReference type="PANTHER" id="PTHR15025">
    <property type="entry name" value="VOLTAGE-DEPENDENT CALCIUM CHANNEL GAMMA-1 SUBUNIT-RELATED"/>
    <property type="match status" value="1"/>
</dbReference>
<comment type="caution">
    <text evidence="6">The sequence shown here is derived from an EMBL/GenBank/DDBJ whole genome shotgun (WGS) entry which is preliminary data.</text>
</comment>
<feature type="transmembrane region" description="Helical" evidence="5">
    <location>
        <begin position="263"/>
        <end position="287"/>
    </location>
</feature>
<dbReference type="GO" id="GO:0005246">
    <property type="term" value="F:calcium channel regulator activity"/>
    <property type="evidence" value="ECO:0007669"/>
    <property type="project" value="TreeGrafter"/>
</dbReference>
<dbReference type="Pfam" id="PF13903">
    <property type="entry name" value="Claudin_2"/>
    <property type="match status" value="1"/>
</dbReference>
<evidence type="ECO:0000256" key="4">
    <source>
        <dbReference type="ARBA" id="ARBA00023136"/>
    </source>
</evidence>
<feature type="transmembrane region" description="Helical" evidence="5">
    <location>
        <begin position="226"/>
        <end position="251"/>
    </location>
</feature>
<gene>
    <name evidence="6" type="ORF">ANANG_G00178200</name>
</gene>
<evidence type="ECO:0008006" key="8">
    <source>
        <dbReference type="Google" id="ProtNLM"/>
    </source>
</evidence>
<feature type="transmembrane region" description="Helical" evidence="5">
    <location>
        <begin position="190"/>
        <end position="214"/>
    </location>
</feature>
<reference evidence="6" key="1">
    <citation type="submission" date="2021-01" db="EMBL/GenBank/DDBJ databases">
        <title>A chromosome-scale assembly of European eel, Anguilla anguilla.</title>
        <authorList>
            <person name="Henkel C."/>
            <person name="Jong-Raadsen S.A."/>
            <person name="Dufour S."/>
            <person name="Weltzien F.-A."/>
            <person name="Palstra A.P."/>
            <person name="Pelster B."/>
            <person name="Spaink H.P."/>
            <person name="Van Den Thillart G.E."/>
            <person name="Jansen H."/>
            <person name="Zahm M."/>
            <person name="Klopp C."/>
            <person name="Cedric C."/>
            <person name="Louis A."/>
            <person name="Berthelot C."/>
            <person name="Parey E."/>
            <person name="Roest Crollius H."/>
            <person name="Montfort J."/>
            <person name="Robinson-Rechavi M."/>
            <person name="Bucao C."/>
            <person name="Bouchez O."/>
            <person name="Gislard M."/>
            <person name="Lluch J."/>
            <person name="Milhes M."/>
            <person name="Lampietro C."/>
            <person name="Lopez Roques C."/>
            <person name="Donnadieu C."/>
            <person name="Braasch I."/>
            <person name="Desvignes T."/>
            <person name="Postlethwait J."/>
            <person name="Bobe J."/>
            <person name="Guiguen Y."/>
            <person name="Dirks R."/>
        </authorList>
    </citation>
    <scope>NUCLEOTIDE SEQUENCE</scope>
    <source>
        <strain evidence="6">Tag_6206</strain>
        <tissue evidence="6">Liver</tissue>
    </source>
</reference>
<dbReference type="GO" id="GO:1990454">
    <property type="term" value="C:L-type voltage-gated calcium channel complex"/>
    <property type="evidence" value="ECO:0007669"/>
    <property type="project" value="TreeGrafter"/>
</dbReference>
<dbReference type="GO" id="GO:0005245">
    <property type="term" value="F:voltage-gated calcium channel activity"/>
    <property type="evidence" value="ECO:0007669"/>
    <property type="project" value="InterPro"/>
</dbReference>
<keyword evidence="3 5" id="KW-1133">Transmembrane helix</keyword>
<organism evidence="6 7">
    <name type="scientific">Anguilla anguilla</name>
    <name type="common">European freshwater eel</name>
    <name type="synonym">Muraena anguilla</name>
    <dbReference type="NCBI Taxonomy" id="7936"/>
    <lineage>
        <taxon>Eukaryota</taxon>
        <taxon>Metazoa</taxon>
        <taxon>Chordata</taxon>
        <taxon>Craniata</taxon>
        <taxon>Vertebrata</taxon>
        <taxon>Euteleostomi</taxon>
        <taxon>Actinopterygii</taxon>
        <taxon>Neopterygii</taxon>
        <taxon>Teleostei</taxon>
        <taxon>Anguilliformes</taxon>
        <taxon>Anguillidae</taxon>
        <taxon>Anguilla</taxon>
    </lineage>
</organism>
<dbReference type="InterPro" id="IPR004031">
    <property type="entry name" value="PMP22/EMP/MP20/Claudin"/>
</dbReference>
<evidence type="ECO:0000313" key="6">
    <source>
        <dbReference type="EMBL" id="KAG5842492.1"/>
    </source>
</evidence>
<evidence type="ECO:0000256" key="2">
    <source>
        <dbReference type="ARBA" id="ARBA00022692"/>
    </source>
</evidence>
<sequence length="305" mass="33012">MQKWILVKFTDNLLERASSTDRRRDDCFGEPCHSCHVVHILHAGGGWKGGRSRGGSSGLTGVMGMRGGMGKRRAAPTTPSTGQEGQVKTLFFVAVIGVALTILGLGTDYWVELAPPKTYYSNETCMVAHYGLWKRCLTTLWATDIDPERESCGPANLPGEIESNCTFFKFFTSGDNAVIFQKTTQKSLSVAAASLALLSLFLMVTAAVCIIMSLSKGEKFFLKPASVCFTLSGILVLLSLIVFHQSVLALLASDHTVPIHHELSWSASCIGISGAILTVAGLLFMLLTLPFSPWERCLPHDHSAT</sequence>
<evidence type="ECO:0000313" key="7">
    <source>
        <dbReference type="Proteomes" id="UP001044222"/>
    </source>
</evidence>
<evidence type="ECO:0000256" key="1">
    <source>
        <dbReference type="ARBA" id="ARBA00004141"/>
    </source>
</evidence>
<dbReference type="GO" id="GO:1902514">
    <property type="term" value="P:regulation of calcium ion transmembrane transport via high voltage-gated calcium channel"/>
    <property type="evidence" value="ECO:0007669"/>
    <property type="project" value="TreeGrafter"/>
</dbReference>
<evidence type="ECO:0000256" key="5">
    <source>
        <dbReference type="SAM" id="Phobius"/>
    </source>
</evidence>
<dbReference type="PANTHER" id="PTHR15025:SF6">
    <property type="entry name" value="VOLTAGE-DEPENDENT CALCIUM CHANNEL GAMMA-6 SUBUNIT"/>
    <property type="match status" value="1"/>
</dbReference>